<proteinExistence type="predicted"/>
<name>A0ABR1LHB7_9PEZI</name>
<reference evidence="1 2" key="1">
    <citation type="submission" date="2024-04" db="EMBL/GenBank/DDBJ databases">
        <title>Phyllosticta paracitricarpa is synonymous to the EU quarantine fungus P. citricarpa based on phylogenomic analyses.</title>
        <authorList>
            <consortium name="Lawrence Berkeley National Laboratory"/>
            <person name="Van Ingen-Buijs V.A."/>
            <person name="Van Westerhoven A.C."/>
            <person name="Haridas S."/>
            <person name="Skiadas P."/>
            <person name="Martin F."/>
            <person name="Groenewald J.Z."/>
            <person name="Crous P.W."/>
            <person name="Seidl M.F."/>
        </authorList>
    </citation>
    <scope>NUCLEOTIDE SEQUENCE [LARGE SCALE GENOMIC DNA]</scope>
    <source>
        <strain evidence="1 2">CBS 122670</strain>
    </source>
</reference>
<dbReference type="Proteomes" id="UP001365128">
    <property type="component" value="Unassembled WGS sequence"/>
</dbReference>
<evidence type="ECO:0000313" key="1">
    <source>
        <dbReference type="EMBL" id="KAK7534599.1"/>
    </source>
</evidence>
<gene>
    <name evidence="1" type="ORF">IWX46DRAFT_313942</name>
</gene>
<sequence>MALFESQSDLYRTLSHYFPSAVFSPAAEMVLFERFNRAYILDLLHSVESCHQAGRSPVGQHYQPTALLHHGWKMHLSVDLGRAPQPMPPVGPICRAVEMVSCPHRHEVGTSTGFSRPIGPDQKNRRAWLGCPSKRQPPRIGGPLANARCSQRHTSNQKLPAALREQPFSPSATTPLWRLSNFTFSIHGPTASPNVQENSTPALFGHRMMDP</sequence>
<organism evidence="1 2">
    <name type="scientific">Phyllosticta citricarpa</name>
    <dbReference type="NCBI Taxonomy" id="55181"/>
    <lineage>
        <taxon>Eukaryota</taxon>
        <taxon>Fungi</taxon>
        <taxon>Dikarya</taxon>
        <taxon>Ascomycota</taxon>
        <taxon>Pezizomycotina</taxon>
        <taxon>Dothideomycetes</taxon>
        <taxon>Dothideomycetes incertae sedis</taxon>
        <taxon>Botryosphaeriales</taxon>
        <taxon>Phyllostictaceae</taxon>
        <taxon>Phyllosticta</taxon>
    </lineage>
</organism>
<dbReference type="EMBL" id="JBBPDW010000042">
    <property type="protein sequence ID" value="KAK7534599.1"/>
    <property type="molecule type" value="Genomic_DNA"/>
</dbReference>
<keyword evidence="2" id="KW-1185">Reference proteome</keyword>
<comment type="caution">
    <text evidence="1">The sequence shown here is derived from an EMBL/GenBank/DDBJ whole genome shotgun (WGS) entry which is preliminary data.</text>
</comment>
<protein>
    <submittedName>
        <fullName evidence="1">Uncharacterized protein</fullName>
    </submittedName>
</protein>
<evidence type="ECO:0000313" key="2">
    <source>
        <dbReference type="Proteomes" id="UP001365128"/>
    </source>
</evidence>
<accession>A0ABR1LHB7</accession>